<gene>
    <name evidence="1" type="ORF">MNBD_BACTEROID05-768</name>
</gene>
<evidence type="ECO:0008006" key="2">
    <source>
        <dbReference type="Google" id="ProtNLM"/>
    </source>
</evidence>
<feature type="non-terminal residue" evidence="1">
    <location>
        <position position="104"/>
    </location>
</feature>
<sequence length="104" mass="11226">MKIFKKVLIGLVVFLVVLFFGRNIVVKTGIQVGAKIAAGVDVSVGKVDIGANLGSVHLVDLKVKNPGGFEDKIMLDIPEVFLSVDVKGLLSNKIHISEIRMNLK</sequence>
<evidence type="ECO:0000313" key="1">
    <source>
        <dbReference type="EMBL" id="VAW17738.1"/>
    </source>
</evidence>
<proteinExistence type="predicted"/>
<accession>A0A3B0TIH8</accession>
<dbReference type="AlphaFoldDB" id="A0A3B0TIH8"/>
<reference evidence="1" key="1">
    <citation type="submission" date="2018-06" db="EMBL/GenBank/DDBJ databases">
        <authorList>
            <person name="Zhirakovskaya E."/>
        </authorList>
    </citation>
    <scope>NUCLEOTIDE SEQUENCE</scope>
</reference>
<dbReference type="EMBL" id="UOEN01000387">
    <property type="protein sequence ID" value="VAW17738.1"/>
    <property type="molecule type" value="Genomic_DNA"/>
</dbReference>
<organism evidence="1">
    <name type="scientific">hydrothermal vent metagenome</name>
    <dbReference type="NCBI Taxonomy" id="652676"/>
    <lineage>
        <taxon>unclassified sequences</taxon>
        <taxon>metagenomes</taxon>
        <taxon>ecological metagenomes</taxon>
    </lineage>
</organism>
<protein>
    <recommendedName>
        <fullName evidence="2">AsmA domain-containing protein</fullName>
    </recommendedName>
</protein>
<name>A0A3B0TIH8_9ZZZZ</name>